<dbReference type="AlphaFoldDB" id="A0A6J7JXL0"/>
<dbReference type="EMBL" id="CAEZYF010000017">
    <property type="protein sequence ID" value="CAB4734844.1"/>
    <property type="molecule type" value="Genomic_DNA"/>
</dbReference>
<evidence type="ECO:0000313" key="14">
    <source>
        <dbReference type="EMBL" id="CAB4971310.1"/>
    </source>
</evidence>
<dbReference type="SUPFAM" id="SSF103473">
    <property type="entry name" value="MFS general substrate transporter"/>
    <property type="match status" value="1"/>
</dbReference>
<dbReference type="Pfam" id="PF07690">
    <property type="entry name" value="MFS_1"/>
    <property type="match status" value="1"/>
</dbReference>
<dbReference type="EMBL" id="CAESGF010000019">
    <property type="protein sequence ID" value="CAB4364817.1"/>
    <property type="molecule type" value="Genomic_DNA"/>
</dbReference>
<keyword evidence="4" id="KW-1003">Cell membrane</keyword>
<dbReference type="InterPro" id="IPR004812">
    <property type="entry name" value="Efflux_drug-R_Bcr/CmlA"/>
</dbReference>
<evidence type="ECO:0000256" key="5">
    <source>
        <dbReference type="ARBA" id="ARBA00022692"/>
    </source>
</evidence>
<dbReference type="PANTHER" id="PTHR23502">
    <property type="entry name" value="MAJOR FACILITATOR SUPERFAMILY"/>
    <property type="match status" value="1"/>
</dbReference>
<evidence type="ECO:0000313" key="12">
    <source>
        <dbReference type="EMBL" id="CAB4853213.1"/>
    </source>
</evidence>
<dbReference type="EMBL" id="CAFBOL010000002">
    <property type="protein sequence ID" value="CAB4971310.1"/>
    <property type="molecule type" value="Genomic_DNA"/>
</dbReference>
<dbReference type="PANTHER" id="PTHR23502:SF132">
    <property type="entry name" value="POLYAMINE TRANSPORTER 2-RELATED"/>
    <property type="match status" value="1"/>
</dbReference>
<sequence>MRGEATGREFIALVTALMATTALGIDLMLPAFPEMRQQFGMAADSTQVTWIVTAYFLGMAAGPWLYGPASDRFGRRPPLLAGLALYGVAAAVAAMAPTWQLVVIARFVWGVGAAGPRSLSIAMIRDRHDGNTMARLMSMIMAVFMLVPVLAPAVGAGLIAFLPWRAVFWLPAVVSVLLMIWSRRLPETLHRDNRRPFTWRAVGQAGKEVVTHRQTMALTIAMTFMSAIMTAYLAGSEVILQEVFGYGQWFPLFFGAIAVLLATNSLMNARLVGRYGAVSLVRRVSLIGIGVTVAMTAVAFTGGGIPNFWLFTIVLCIAIPLVQGLQPTSNAIAMTPLPHVAGTASSIIATLTSAGGALLGGLACNAFDGTVRPFAIYFLVFMGLAAFFVLWGTHGHDKSQGH</sequence>
<feature type="transmembrane region" description="Helical" evidence="8">
    <location>
        <begin position="216"/>
        <end position="234"/>
    </location>
</feature>
<evidence type="ECO:0000313" key="10">
    <source>
        <dbReference type="EMBL" id="CAB4364817.1"/>
    </source>
</evidence>
<evidence type="ECO:0000313" key="11">
    <source>
        <dbReference type="EMBL" id="CAB4734844.1"/>
    </source>
</evidence>
<dbReference type="PROSITE" id="PS50850">
    <property type="entry name" value="MFS"/>
    <property type="match status" value="1"/>
</dbReference>
<keyword evidence="6 8" id="KW-1133">Transmembrane helix</keyword>
<dbReference type="GO" id="GO:0005886">
    <property type="term" value="C:plasma membrane"/>
    <property type="evidence" value="ECO:0007669"/>
    <property type="project" value="UniProtKB-SubCell"/>
</dbReference>
<dbReference type="GO" id="GO:1990961">
    <property type="term" value="P:xenobiotic detoxification by transmembrane export across the plasma membrane"/>
    <property type="evidence" value="ECO:0007669"/>
    <property type="project" value="InterPro"/>
</dbReference>
<dbReference type="EMBL" id="CAFBIY010000217">
    <property type="protein sequence ID" value="CAB4853213.1"/>
    <property type="molecule type" value="Genomic_DNA"/>
</dbReference>
<feature type="transmembrane region" description="Helical" evidence="8">
    <location>
        <begin position="246"/>
        <end position="263"/>
    </location>
</feature>
<dbReference type="EMBL" id="CAFBMT010000018">
    <property type="protein sequence ID" value="CAB4946884.1"/>
    <property type="molecule type" value="Genomic_DNA"/>
</dbReference>
<feature type="transmembrane region" description="Helical" evidence="8">
    <location>
        <begin position="374"/>
        <end position="393"/>
    </location>
</feature>
<dbReference type="GO" id="GO:0042910">
    <property type="term" value="F:xenobiotic transmembrane transporter activity"/>
    <property type="evidence" value="ECO:0007669"/>
    <property type="project" value="InterPro"/>
</dbReference>
<evidence type="ECO:0000256" key="8">
    <source>
        <dbReference type="SAM" id="Phobius"/>
    </source>
</evidence>
<dbReference type="InterPro" id="IPR036259">
    <property type="entry name" value="MFS_trans_sf"/>
</dbReference>
<comment type="subcellular location">
    <subcellularLocation>
        <location evidence="1">Cell membrane</location>
        <topology evidence="1">Multi-pass membrane protein</topology>
    </subcellularLocation>
</comment>
<evidence type="ECO:0000256" key="6">
    <source>
        <dbReference type="ARBA" id="ARBA00022989"/>
    </source>
</evidence>
<keyword evidence="5 8" id="KW-0812">Transmembrane</keyword>
<keyword evidence="7 8" id="KW-0472">Membrane</keyword>
<reference evidence="13" key="1">
    <citation type="submission" date="2020-05" db="EMBL/GenBank/DDBJ databases">
        <authorList>
            <person name="Chiriac C."/>
            <person name="Salcher M."/>
            <person name="Ghai R."/>
            <person name="Kavagutti S V."/>
        </authorList>
    </citation>
    <scope>NUCLEOTIDE SEQUENCE</scope>
</reference>
<name>A0A6J7JXL0_9ZZZZ</name>
<feature type="transmembrane region" description="Helical" evidence="8">
    <location>
        <begin position="284"/>
        <end position="302"/>
    </location>
</feature>
<feature type="transmembrane region" description="Helical" evidence="8">
    <location>
        <begin position="166"/>
        <end position="185"/>
    </location>
</feature>
<protein>
    <submittedName>
        <fullName evidence="13">Unannotated protein</fullName>
    </submittedName>
</protein>
<evidence type="ECO:0000259" key="9">
    <source>
        <dbReference type="PROSITE" id="PS50850"/>
    </source>
</evidence>
<organism evidence="13">
    <name type="scientific">freshwater metagenome</name>
    <dbReference type="NCBI Taxonomy" id="449393"/>
    <lineage>
        <taxon>unclassified sequences</taxon>
        <taxon>metagenomes</taxon>
        <taxon>ecological metagenomes</taxon>
    </lineage>
</organism>
<evidence type="ECO:0000256" key="3">
    <source>
        <dbReference type="ARBA" id="ARBA00022448"/>
    </source>
</evidence>
<evidence type="ECO:0000313" key="13">
    <source>
        <dbReference type="EMBL" id="CAB4946884.1"/>
    </source>
</evidence>
<dbReference type="Gene3D" id="1.20.1720.10">
    <property type="entry name" value="Multidrug resistance protein D"/>
    <property type="match status" value="1"/>
</dbReference>
<feature type="transmembrane region" description="Helical" evidence="8">
    <location>
        <begin position="79"/>
        <end position="97"/>
    </location>
</feature>
<dbReference type="InterPro" id="IPR020846">
    <property type="entry name" value="MFS_dom"/>
</dbReference>
<gene>
    <name evidence="11" type="ORF">UFOPK2656_02438</name>
    <name evidence="12" type="ORF">UFOPK3267_02738</name>
    <name evidence="13" type="ORF">UFOPK3651_02580</name>
    <name evidence="14" type="ORF">UFOPK3931_00139</name>
    <name evidence="10" type="ORF">UFOPK4189_02577</name>
</gene>
<feature type="transmembrane region" description="Helical" evidence="8">
    <location>
        <begin position="337"/>
        <end position="362"/>
    </location>
</feature>
<dbReference type="InterPro" id="IPR011701">
    <property type="entry name" value="MFS"/>
</dbReference>
<keyword evidence="3" id="KW-0813">Transport</keyword>
<dbReference type="CDD" id="cd17320">
    <property type="entry name" value="MFS_MdfA_MDR_like"/>
    <property type="match status" value="1"/>
</dbReference>
<evidence type="ECO:0000256" key="1">
    <source>
        <dbReference type="ARBA" id="ARBA00004651"/>
    </source>
</evidence>
<feature type="transmembrane region" description="Helical" evidence="8">
    <location>
        <begin position="48"/>
        <end position="67"/>
    </location>
</feature>
<accession>A0A6J7JXL0</accession>
<evidence type="ECO:0000256" key="4">
    <source>
        <dbReference type="ARBA" id="ARBA00022475"/>
    </source>
</evidence>
<comment type="similarity">
    <text evidence="2">Belongs to the major facilitator superfamily. Bcr/CmlA family.</text>
</comment>
<feature type="transmembrane region" description="Helical" evidence="8">
    <location>
        <begin position="136"/>
        <end position="160"/>
    </location>
</feature>
<feature type="domain" description="Major facilitator superfamily (MFS) profile" evidence="9">
    <location>
        <begin position="10"/>
        <end position="400"/>
    </location>
</feature>
<evidence type="ECO:0000256" key="2">
    <source>
        <dbReference type="ARBA" id="ARBA00006236"/>
    </source>
</evidence>
<proteinExistence type="inferred from homology"/>
<evidence type="ECO:0000256" key="7">
    <source>
        <dbReference type="ARBA" id="ARBA00023136"/>
    </source>
</evidence>
<dbReference type="NCBIfam" id="TIGR00710">
    <property type="entry name" value="efflux_Bcr_CflA"/>
    <property type="match status" value="1"/>
</dbReference>